<dbReference type="Gene3D" id="1.10.10.10">
    <property type="entry name" value="Winged helix-like DNA-binding domain superfamily/Winged helix DNA-binding domain"/>
    <property type="match status" value="1"/>
</dbReference>
<dbReference type="CDD" id="cd09124">
    <property type="entry name" value="PLDc_like_TrmB_middle"/>
    <property type="match status" value="1"/>
</dbReference>
<gene>
    <name evidence="4" type="ORF">SAMN04487937_0568</name>
</gene>
<dbReference type="STRING" id="35743.SAMN04487937_0568"/>
<dbReference type="InterPro" id="IPR051797">
    <property type="entry name" value="TrmB-like"/>
</dbReference>
<dbReference type="PANTHER" id="PTHR34293">
    <property type="entry name" value="HTH-TYPE TRANSCRIPTIONAL REGULATOR TRMBL2"/>
    <property type="match status" value="1"/>
</dbReference>
<dbReference type="AlphaFoldDB" id="A0A1I6FLE3"/>
<name>A0A1I6FLE3_HALSD</name>
<dbReference type="Pfam" id="PF11495">
    <property type="entry name" value="Regulator_TrmB"/>
    <property type="match status" value="1"/>
</dbReference>
<dbReference type="SUPFAM" id="SSF159071">
    <property type="entry name" value="TrmB C-terminal domain-like"/>
    <property type="match status" value="1"/>
</dbReference>
<accession>A0A1I6FLE3</accession>
<evidence type="ECO:0000259" key="3">
    <source>
        <dbReference type="Pfam" id="PF11495"/>
    </source>
</evidence>
<reference evidence="5" key="1">
    <citation type="submission" date="2016-10" db="EMBL/GenBank/DDBJ databases">
        <authorList>
            <person name="Varghese N."/>
            <person name="Submissions S."/>
        </authorList>
    </citation>
    <scope>NUCLEOTIDE SEQUENCE [LARGE SCALE GENOMIC DNA]</scope>
    <source>
        <strain evidence="5">RD 26</strain>
    </source>
</reference>
<evidence type="ECO:0000259" key="2">
    <source>
        <dbReference type="Pfam" id="PF01978"/>
    </source>
</evidence>
<dbReference type="EMBL" id="FOYN01000001">
    <property type="protein sequence ID" value="SFR30740.1"/>
    <property type="molecule type" value="Genomic_DNA"/>
</dbReference>
<dbReference type="InterPro" id="IPR036390">
    <property type="entry name" value="WH_DNA-bd_sf"/>
</dbReference>
<dbReference type="SUPFAM" id="SSF46785">
    <property type="entry name" value="Winged helix' DNA-binding domain"/>
    <property type="match status" value="1"/>
</dbReference>
<feature type="domain" description="Transcription regulator TrmB N-terminal" evidence="2">
    <location>
        <begin position="23"/>
        <end position="90"/>
    </location>
</feature>
<evidence type="ECO:0000256" key="1">
    <source>
        <dbReference type="ARBA" id="ARBA00007287"/>
    </source>
</evidence>
<comment type="similarity">
    <text evidence="1">Belongs to the transcriptional regulator TrmB family.</text>
</comment>
<organism evidence="4 5">
    <name type="scientific">Halorubrum sodomense</name>
    <dbReference type="NCBI Taxonomy" id="35743"/>
    <lineage>
        <taxon>Archaea</taxon>
        <taxon>Methanobacteriati</taxon>
        <taxon>Methanobacteriota</taxon>
        <taxon>Stenosarchaea group</taxon>
        <taxon>Halobacteria</taxon>
        <taxon>Halobacteriales</taxon>
        <taxon>Haloferacaceae</taxon>
        <taxon>Halorubrum</taxon>
    </lineage>
</organism>
<dbReference type="InterPro" id="IPR021586">
    <property type="entry name" value="Tscrpt_reg_TrmB_C"/>
</dbReference>
<sequence length="369" mass="40647">MSEPAWYRPDGTMPDTDEIRRLLERYGFSEAAADAYLAVVERGSATVSTVADAADISTSHVYDICDELEAKGFVTVKSDRTPTVLRAVPPDRAFDSLRSDLDALQSAVDDRYQRPGTADEELSVVKSRSTIIKRLRSYIRAADSEVVLQLPARRLPEIADPLRDARDRGVLVLLSLCGDAAPDAETAPATGAPLEGVASTVRLAQPGMPSLLSVDQERGFVSPATMLGWDHDDTRAITFTQPDIAAILVGSYLGNYWPLGEELLVSRPPDLPRTFERFRPAVFTAALHRRSGRSVDAECYLRETGTEEPFETRRGEVVEVRQNLLAPSSSDFGFENSLRIDFGEETAEVGGYEAFLEEYETKRTTLRPA</sequence>
<dbReference type="InterPro" id="IPR036388">
    <property type="entry name" value="WH-like_DNA-bd_sf"/>
</dbReference>
<proteinExistence type="inferred from homology"/>
<dbReference type="Proteomes" id="UP000198932">
    <property type="component" value="Unassembled WGS sequence"/>
</dbReference>
<keyword evidence="5" id="KW-1185">Reference proteome</keyword>
<evidence type="ECO:0000313" key="5">
    <source>
        <dbReference type="Proteomes" id="UP000198932"/>
    </source>
</evidence>
<protein>
    <submittedName>
        <fullName evidence="4">Sugar-specific transcriptional regulator TrmB</fullName>
    </submittedName>
</protein>
<dbReference type="InterPro" id="IPR002831">
    <property type="entry name" value="Tscrpt_reg_TrmB_N"/>
</dbReference>
<dbReference type="SUPFAM" id="SSF56024">
    <property type="entry name" value="Phospholipase D/nuclease"/>
    <property type="match status" value="1"/>
</dbReference>
<dbReference type="PANTHER" id="PTHR34293:SF1">
    <property type="entry name" value="HTH-TYPE TRANSCRIPTIONAL REGULATOR TRMBL2"/>
    <property type="match status" value="1"/>
</dbReference>
<evidence type="ECO:0000313" key="4">
    <source>
        <dbReference type="EMBL" id="SFR30740.1"/>
    </source>
</evidence>
<feature type="domain" description="Transcription regulator TrmB C-terminal" evidence="3">
    <location>
        <begin position="121"/>
        <end position="367"/>
    </location>
</feature>
<dbReference type="Pfam" id="PF01978">
    <property type="entry name" value="TrmB"/>
    <property type="match status" value="1"/>
</dbReference>